<proteinExistence type="predicted"/>
<keyword evidence="2" id="KW-1185">Reference proteome</keyword>
<dbReference type="OrthoDB" id="10265389at2759"/>
<dbReference type="EMBL" id="LUCM01000477">
    <property type="protein sequence ID" value="KAA0200504.1"/>
    <property type="molecule type" value="Genomic_DNA"/>
</dbReference>
<gene>
    <name evidence="1" type="ORF">FBUS_11311</name>
</gene>
<evidence type="ECO:0000313" key="1">
    <source>
        <dbReference type="EMBL" id="KAA0200504.1"/>
    </source>
</evidence>
<reference evidence="1" key="1">
    <citation type="submission" date="2019-05" db="EMBL/GenBank/DDBJ databases">
        <title>Annotation for the trematode Fasciolopsis buski.</title>
        <authorList>
            <person name="Choi Y.-J."/>
        </authorList>
    </citation>
    <scope>NUCLEOTIDE SEQUENCE</scope>
    <source>
        <strain evidence="1">HT</strain>
        <tissue evidence="1">Whole worm</tissue>
    </source>
</reference>
<accession>A0A8E0S448</accession>
<evidence type="ECO:0000313" key="2">
    <source>
        <dbReference type="Proteomes" id="UP000728185"/>
    </source>
</evidence>
<name>A0A8E0S448_9TREM</name>
<organism evidence="1 2">
    <name type="scientific">Fasciolopsis buskii</name>
    <dbReference type="NCBI Taxonomy" id="27845"/>
    <lineage>
        <taxon>Eukaryota</taxon>
        <taxon>Metazoa</taxon>
        <taxon>Spiralia</taxon>
        <taxon>Lophotrochozoa</taxon>
        <taxon>Platyhelminthes</taxon>
        <taxon>Trematoda</taxon>
        <taxon>Digenea</taxon>
        <taxon>Plagiorchiida</taxon>
        <taxon>Echinostomata</taxon>
        <taxon>Echinostomatoidea</taxon>
        <taxon>Fasciolidae</taxon>
        <taxon>Fasciolopsis</taxon>
    </lineage>
</organism>
<protein>
    <submittedName>
        <fullName evidence="1">Uncharacterized protein</fullName>
    </submittedName>
</protein>
<comment type="caution">
    <text evidence="1">The sequence shown here is derived from an EMBL/GenBank/DDBJ whole genome shotgun (WGS) entry which is preliminary data.</text>
</comment>
<sequence length="113" mass="13379">MLLLQQDLLFDVISRFSALYIIWDMYKSDSPNLNPFASFYFDYLRDEANPRLPKSGLTVFHTLLTQPERANEFAKYTPMQILNIPTNLTPLEVSFMWRQSWSCVIPKFRQSSY</sequence>
<dbReference type="Proteomes" id="UP000728185">
    <property type="component" value="Unassembled WGS sequence"/>
</dbReference>
<dbReference type="AlphaFoldDB" id="A0A8E0S448"/>